<dbReference type="InterPro" id="IPR017871">
    <property type="entry name" value="ABC_transporter-like_CS"/>
</dbReference>
<dbReference type="GO" id="GO:0016887">
    <property type="term" value="F:ATP hydrolysis activity"/>
    <property type="evidence" value="ECO:0007669"/>
    <property type="project" value="InterPro"/>
</dbReference>
<dbReference type="EMBL" id="ADGQ01000038">
    <property type="protein sequence ID" value="EFM64881.1"/>
    <property type="molecule type" value="Genomic_DNA"/>
</dbReference>
<keyword evidence="2 4" id="KW-0067">ATP-binding</keyword>
<evidence type="ECO:0000256" key="1">
    <source>
        <dbReference type="ARBA" id="ARBA00022741"/>
    </source>
</evidence>
<evidence type="ECO:0000313" key="5">
    <source>
        <dbReference type="Proteomes" id="UP000003244"/>
    </source>
</evidence>
<dbReference type="PANTHER" id="PTHR43158:SF7">
    <property type="entry name" value="ABC TRANSPORTER, ATP-BINDING PROTEIN"/>
    <property type="match status" value="1"/>
</dbReference>
<accession>E0E2K3</accession>
<evidence type="ECO:0000259" key="3">
    <source>
        <dbReference type="PROSITE" id="PS50893"/>
    </source>
</evidence>
<dbReference type="InterPro" id="IPR003439">
    <property type="entry name" value="ABC_transporter-like_ATP-bd"/>
</dbReference>
<dbReference type="eggNOG" id="COG1131">
    <property type="taxonomic scope" value="Bacteria"/>
</dbReference>
<keyword evidence="1" id="KW-0547">Nucleotide-binding</keyword>
<dbReference type="OrthoDB" id="9809205at2"/>
<keyword evidence="5" id="KW-1185">Reference proteome</keyword>
<organism evidence="4 5">
    <name type="scientific">Peptostreptococcus stomatis DSM 17678</name>
    <dbReference type="NCBI Taxonomy" id="596315"/>
    <lineage>
        <taxon>Bacteria</taxon>
        <taxon>Bacillati</taxon>
        <taxon>Bacillota</taxon>
        <taxon>Clostridia</taxon>
        <taxon>Peptostreptococcales</taxon>
        <taxon>Peptostreptococcaceae</taxon>
        <taxon>Peptostreptococcus</taxon>
    </lineage>
</organism>
<dbReference type="SMART" id="SM00382">
    <property type="entry name" value="AAA"/>
    <property type="match status" value="1"/>
</dbReference>
<dbReference type="AlphaFoldDB" id="E0E2K3"/>
<gene>
    <name evidence="4" type="ORF">HMPREF0634_1442</name>
</gene>
<dbReference type="Gene3D" id="3.40.50.300">
    <property type="entry name" value="P-loop containing nucleotide triphosphate hydrolases"/>
    <property type="match status" value="1"/>
</dbReference>
<dbReference type="InterPro" id="IPR027417">
    <property type="entry name" value="P-loop_NTPase"/>
</dbReference>
<dbReference type="GO" id="GO:0005524">
    <property type="term" value="F:ATP binding"/>
    <property type="evidence" value="ECO:0007669"/>
    <property type="project" value="UniProtKB-KW"/>
</dbReference>
<dbReference type="RefSeq" id="WP_007789147.1">
    <property type="nucleotide sequence ID" value="NZ_ADGQ01000038.1"/>
</dbReference>
<dbReference type="SUPFAM" id="SSF52540">
    <property type="entry name" value="P-loop containing nucleoside triphosphate hydrolases"/>
    <property type="match status" value="1"/>
</dbReference>
<reference evidence="4 5" key="1">
    <citation type="submission" date="2010-08" db="EMBL/GenBank/DDBJ databases">
        <authorList>
            <person name="Harkins D.M."/>
            <person name="Madupu R."/>
            <person name="Durkin A.S."/>
            <person name="Torralba M."/>
            <person name="Methe B."/>
            <person name="Sutton G.G."/>
            <person name="Nelson K.E."/>
        </authorList>
    </citation>
    <scope>NUCLEOTIDE SEQUENCE [LARGE SCALE GENOMIC DNA]</scope>
    <source>
        <strain evidence="4 5">DSM 17678</strain>
    </source>
</reference>
<feature type="domain" description="ABC transporter" evidence="3">
    <location>
        <begin position="4"/>
        <end position="211"/>
    </location>
</feature>
<dbReference type="PROSITE" id="PS00211">
    <property type="entry name" value="ABC_TRANSPORTER_1"/>
    <property type="match status" value="1"/>
</dbReference>
<dbReference type="Pfam" id="PF00005">
    <property type="entry name" value="ABC_tran"/>
    <property type="match status" value="1"/>
</dbReference>
<name>E0E2K3_9FIRM</name>
<evidence type="ECO:0000256" key="2">
    <source>
        <dbReference type="ARBA" id="ARBA00022840"/>
    </source>
</evidence>
<dbReference type="PROSITE" id="PS50893">
    <property type="entry name" value="ABC_TRANSPORTER_2"/>
    <property type="match status" value="1"/>
</dbReference>
<dbReference type="Proteomes" id="UP000003244">
    <property type="component" value="Unassembled WGS sequence"/>
</dbReference>
<comment type="caution">
    <text evidence="4">The sequence shown here is derived from an EMBL/GenBank/DDBJ whole genome shotgun (WGS) entry which is preliminary data.</text>
</comment>
<proteinExistence type="predicted"/>
<dbReference type="GeneID" id="84800457"/>
<dbReference type="PANTHER" id="PTHR43158">
    <property type="entry name" value="SKFA PEPTIDE EXPORT ATP-BINDING PROTEIN SKFE"/>
    <property type="match status" value="1"/>
</dbReference>
<dbReference type="STRING" id="596315.HMPREF0634_1442"/>
<dbReference type="InterPro" id="IPR003593">
    <property type="entry name" value="AAA+_ATPase"/>
</dbReference>
<dbReference type="CDD" id="cd03230">
    <property type="entry name" value="ABC_DR_subfamily_A"/>
    <property type="match status" value="1"/>
</dbReference>
<protein>
    <submittedName>
        <fullName evidence="4">ABC transporter, ATP-binding protein</fullName>
    </submittedName>
</protein>
<evidence type="ECO:0000313" key="4">
    <source>
        <dbReference type="EMBL" id="EFM64881.1"/>
    </source>
</evidence>
<sequence>MKYIEVNNYTKIIKGMTVLDNINLTLEKGSLSLIVGGNGSGKTMLLRALSGLIFPTSGEILIDGKKLIFNEKFPVDIGICIEQNGMQSNISGFENLAYLANINKIIDKEEILRYMKLFDIYKYKDMKFKKYSLGMKKKLALIQAVMENQDLMIFDEPLNGLDEKSIDVFVKLLEEEKAKGKTIIIATHKQNIFENILDRVFEMYNGRLKRIDG</sequence>